<proteinExistence type="predicted"/>
<name>A0A1A8GJQ3_9TELE</name>
<sequence length="54" mass="5939">CCKGVGCSVRWAVVEGDDFGSLILSYSIWISGCGVSHVWWRTRLGWCMGLRGST</sequence>
<reference evidence="1" key="2">
    <citation type="submission" date="2016-06" db="EMBL/GenBank/DDBJ databases">
        <title>The genome of a short-lived fish provides insights into sex chromosome evolution and the genetic control of aging.</title>
        <authorList>
            <person name="Reichwald K."/>
            <person name="Felder M."/>
            <person name="Petzold A."/>
            <person name="Koch P."/>
            <person name="Groth M."/>
            <person name="Platzer M."/>
        </authorList>
    </citation>
    <scope>NUCLEOTIDE SEQUENCE</scope>
    <source>
        <tissue evidence="1">Brain</tissue>
    </source>
</reference>
<feature type="non-terminal residue" evidence="1">
    <location>
        <position position="1"/>
    </location>
</feature>
<feature type="non-terminal residue" evidence="1">
    <location>
        <position position="54"/>
    </location>
</feature>
<dbReference type="AlphaFoldDB" id="A0A1A8GJQ3"/>
<evidence type="ECO:0000313" key="1">
    <source>
        <dbReference type="EMBL" id="SBQ71251.1"/>
    </source>
</evidence>
<accession>A0A1A8GJQ3</accession>
<reference evidence="1" key="1">
    <citation type="submission" date="2016-05" db="EMBL/GenBank/DDBJ databases">
        <authorList>
            <person name="Lavstsen T."/>
            <person name="Jespersen J.S."/>
        </authorList>
    </citation>
    <scope>NUCLEOTIDE SEQUENCE</scope>
    <source>
        <tissue evidence="1">Brain</tissue>
    </source>
</reference>
<gene>
    <name evidence="1" type="primary">Nfu_g_1_025283</name>
</gene>
<protein>
    <submittedName>
        <fullName evidence="1">Uncharacterized protein</fullName>
    </submittedName>
</protein>
<organism evidence="1">
    <name type="scientific">Nothobranchius korthausae</name>
    <dbReference type="NCBI Taxonomy" id="1143690"/>
    <lineage>
        <taxon>Eukaryota</taxon>
        <taxon>Metazoa</taxon>
        <taxon>Chordata</taxon>
        <taxon>Craniata</taxon>
        <taxon>Vertebrata</taxon>
        <taxon>Euteleostomi</taxon>
        <taxon>Actinopterygii</taxon>
        <taxon>Neopterygii</taxon>
        <taxon>Teleostei</taxon>
        <taxon>Neoteleostei</taxon>
        <taxon>Acanthomorphata</taxon>
        <taxon>Ovalentaria</taxon>
        <taxon>Atherinomorphae</taxon>
        <taxon>Cyprinodontiformes</taxon>
        <taxon>Nothobranchiidae</taxon>
        <taxon>Nothobranchius</taxon>
    </lineage>
</organism>
<dbReference type="EMBL" id="HAEC01003174">
    <property type="protein sequence ID" value="SBQ71251.1"/>
    <property type="molecule type" value="Transcribed_RNA"/>
</dbReference>